<proteinExistence type="inferred from homology"/>
<reference evidence="13" key="2">
    <citation type="submission" date="2025-08" db="UniProtKB">
        <authorList>
            <consortium name="Ensembl"/>
        </authorList>
    </citation>
    <scope>IDENTIFICATION</scope>
</reference>
<evidence type="ECO:0000256" key="5">
    <source>
        <dbReference type="ARBA" id="ARBA00022792"/>
    </source>
</evidence>
<evidence type="ECO:0000256" key="1">
    <source>
        <dbReference type="ARBA" id="ARBA00004434"/>
    </source>
</evidence>
<evidence type="ECO:0000256" key="12">
    <source>
        <dbReference type="SAM" id="Phobius"/>
    </source>
</evidence>
<dbReference type="Proteomes" id="UP000265040">
    <property type="component" value="Chromosome 14"/>
</dbReference>
<organism evidence="13 14">
    <name type="scientific">Anabas testudineus</name>
    <name type="common">Climbing perch</name>
    <name type="synonym">Anthias testudineus</name>
    <dbReference type="NCBI Taxonomy" id="64144"/>
    <lineage>
        <taxon>Eukaryota</taxon>
        <taxon>Metazoa</taxon>
        <taxon>Chordata</taxon>
        <taxon>Craniata</taxon>
        <taxon>Vertebrata</taxon>
        <taxon>Euteleostomi</taxon>
        <taxon>Actinopterygii</taxon>
        <taxon>Neopterygii</taxon>
        <taxon>Teleostei</taxon>
        <taxon>Neoteleostei</taxon>
        <taxon>Acanthomorphata</taxon>
        <taxon>Anabantaria</taxon>
        <taxon>Anabantiformes</taxon>
        <taxon>Anabantoidei</taxon>
        <taxon>Anabantidae</taxon>
        <taxon>Anabas</taxon>
    </lineage>
</organism>
<dbReference type="GeneTree" id="ENSGT00390000012178"/>
<keyword evidence="14" id="KW-1185">Reference proteome</keyword>
<reference evidence="13 14" key="1">
    <citation type="submission" date="2021-04" db="EMBL/GenBank/DDBJ databases">
        <authorList>
            <consortium name="Wellcome Sanger Institute Data Sharing"/>
        </authorList>
    </citation>
    <scope>NUCLEOTIDE SEQUENCE [LARGE SCALE GENOMIC DNA]</scope>
</reference>
<dbReference type="Ensembl" id="ENSATET00000081358.1">
    <property type="protein sequence ID" value="ENSATEP00000076928.1"/>
    <property type="gene ID" value="ENSATEG00000030569.1"/>
</dbReference>
<protein>
    <recommendedName>
        <fullName evidence="10">Cytochrome c oxidase subunit 7B, mitochondrial</fullName>
    </recommendedName>
    <alternativeName>
        <fullName evidence="11">Cytochrome c oxidase polypeptide VIIb</fullName>
    </alternativeName>
</protein>
<evidence type="ECO:0000256" key="9">
    <source>
        <dbReference type="ARBA" id="ARBA00023136"/>
    </source>
</evidence>
<dbReference type="InterPro" id="IPR008433">
    <property type="entry name" value="Cyt_c_oxidase_suVIIB"/>
</dbReference>
<sequence>MMLLCNTQQLFSYLLSAHAHIGQSLVPLCVRAAAILYFRSSRVSEDIRLVNMYRFAKAAVNATGQAVRQVRHGSTAPRQDFHSKYGTALLLGGAAFCGSVWAYVLTQTGITWNLSPVGRVMPKPWRQADE</sequence>
<comment type="similarity">
    <text evidence="3">Belongs to the cytochrome c oxidase VIIb family.</text>
</comment>
<evidence type="ECO:0000256" key="6">
    <source>
        <dbReference type="ARBA" id="ARBA00022946"/>
    </source>
</evidence>
<dbReference type="Pfam" id="PF05392">
    <property type="entry name" value="COX7B"/>
    <property type="match status" value="1"/>
</dbReference>
<dbReference type="GO" id="GO:0006123">
    <property type="term" value="P:mitochondrial electron transport, cytochrome c to oxygen"/>
    <property type="evidence" value="ECO:0007669"/>
    <property type="project" value="InterPro"/>
</dbReference>
<dbReference type="AlphaFoldDB" id="A0AAQ6ISV9"/>
<evidence type="ECO:0000256" key="11">
    <source>
        <dbReference type="ARBA" id="ARBA00041642"/>
    </source>
</evidence>
<evidence type="ECO:0000256" key="2">
    <source>
        <dbReference type="ARBA" id="ARBA00004673"/>
    </source>
</evidence>
<dbReference type="Gene3D" id="4.10.51.10">
    <property type="entry name" value="Cytochrome C Oxidase, chain K"/>
    <property type="match status" value="1"/>
</dbReference>
<keyword evidence="9 12" id="KW-0472">Membrane</keyword>
<comment type="pathway">
    <text evidence="2">Energy metabolism; oxidative phosphorylation.</text>
</comment>
<evidence type="ECO:0000256" key="3">
    <source>
        <dbReference type="ARBA" id="ARBA00007351"/>
    </source>
</evidence>
<keyword evidence="6" id="KW-0809">Transit peptide</keyword>
<evidence type="ECO:0000256" key="8">
    <source>
        <dbReference type="ARBA" id="ARBA00023128"/>
    </source>
</evidence>
<name>A0AAQ6ISV9_ANATE</name>
<dbReference type="GO" id="GO:0005743">
    <property type="term" value="C:mitochondrial inner membrane"/>
    <property type="evidence" value="ECO:0007669"/>
    <property type="project" value="UniProtKB-SubCell"/>
</dbReference>
<accession>A0AAQ6ISV9</accession>
<evidence type="ECO:0000256" key="4">
    <source>
        <dbReference type="ARBA" id="ARBA00022692"/>
    </source>
</evidence>
<keyword evidence="5" id="KW-0999">Mitochondrion inner membrane</keyword>
<evidence type="ECO:0000256" key="7">
    <source>
        <dbReference type="ARBA" id="ARBA00022989"/>
    </source>
</evidence>
<keyword evidence="4 12" id="KW-0812">Transmembrane</keyword>
<reference evidence="13" key="3">
    <citation type="submission" date="2025-09" db="UniProtKB">
        <authorList>
            <consortium name="Ensembl"/>
        </authorList>
    </citation>
    <scope>IDENTIFICATION</scope>
</reference>
<dbReference type="SUPFAM" id="SSF81423">
    <property type="entry name" value="Mitochondrial cytochrome c oxidase subunit VIIb"/>
    <property type="match status" value="1"/>
</dbReference>
<feature type="transmembrane region" description="Helical" evidence="12">
    <location>
        <begin position="85"/>
        <end position="104"/>
    </location>
</feature>
<evidence type="ECO:0000313" key="13">
    <source>
        <dbReference type="Ensembl" id="ENSATEP00000076928.1"/>
    </source>
</evidence>
<evidence type="ECO:0000313" key="14">
    <source>
        <dbReference type="Proteomes" id="UP000265040"/>
    </source>
</evidence>
<keyword evidence="7 12" id="KW-1133">Transmembrane helix</keyword>
<dbReference type="InterPro" id="IPR023272">
    <property type="entry name" value="Cyt_c_oxidase_suVIIB_dom_sf"/>
</dbReference>
<dbReference type="PANTHER" id="PTHR16716:SF0">
    <property type="entry name" value="CYTOCHROME C OXIDASE SUBUNIT 7B, MITOCHONDRIAL"/>
    <property type="match status" value="1"/>
</dbReference>
<keyword evidence="8" id="KW-0496">Mitochondrion</keyword>
<dbReference type="PANTHER" id="PTHR16716">
    <property type="entry name" value="CYTOCHROME C OXIDASE SUBUNIT 7B, MITOCHONDRIAL"/>
    <property type="match status" value="1"/>
</dbReference>
<comment type="subcellular location">
    <subcellularLocation>
        <location evidence="1">Mitochondrion inner membrane</location>
        <topology evidence="1">Single-pass membrane protein</topology>
    </subcellularLocation>
</comment>
<evidence type="ECO:0000256" key="10">
    <source>
        <dbReference type="ARBA" id="ARBA00040623"/>
    </source>
</evidence>